<dbReference type="Gene3D" id="2.60.40.150">
    <property type="entry name" value="C2 domain"/>
    <property type="match status" value="1"/>
</dbReference>
<name>W2GFT4_PHYNI</name>
<dbReference type="PANTHER" id="PTHR47800">
    <property type="entry name" value="C2 DOMAIN-CONTAINING PROTEIN"/>
    <property type="match status" value="1"/>
</dbReference>
<dbReference type="PANTHER" id="PTHR47800:SF5">
    <property type="entry name" value="FER-1-LIKE PROTEIN 6"/>
    <property type="match status" value="1"/>
</dbReference>
<accession>W2GFT4</accession>
<dbReference type="VEuPathDB" id="FungiDB:PPTG_03066"/>
<proteinExistence type="predicted"/>
<evidence type="ECO:0000313" key="2">
    <source>
        <dbReference type="EMBL" id="ETK81852.1"/>
    </source>
</evidence>
<dbReference type="GO" id="GO:0010628">
    <property type="term" value="P:positive regulation of gene expression"/>
    <property type="evidence" value="ECO:0007669"/>
    <property type="project" value="TreeGrafter"/>
</dbReference>
<dbReference type="Pfam" id="PF00168">
    <property type="entry name" value="C2"/>
    <property type="match status" value="1"/>
</dbReference>
<dbReference type="Proteomes" id="UP000053236">
    <property type="component" value="Unassembled WGS sequence"/>
</dbReference>
<evidence type="ECO:0000259" key="1">
    <source>
        <dbReference type="PROSITE" id="PS50004"/>
    </source>
</evidence>
<organism evidence="2">
    <name type="scientific">Phytophthora nicotianae</name>
    <name type="common">Potato buckeye rot agent</name>
    <name type="synonym">Phytophthora parasitica</name>
    <dbReference type="NCBI Taxonomy" id="4792"/>
    <lineage>
        <taxon>Eukaryota</taxon>
        <taxon>Sar</taxon>
        <taxon>Stramenopiles</taxon>
        <taxon>Oomycota</taxon>
        <taxon>Peronosporomycetes</taxon>
        <taxon>Peronosporales</taxon>
        <taxon>Peronosporaceae</taxon>
        <taxon>Phytophthora</taxon>
    </lineage>
</organism>
<dbReference type="InterPro" id="IPR000008">
    <property type="entry name" value="C2_dom"/>
</dbReference>
<feature type="non-terminal residue" evidence="2">
    <location>
        <position position="1"/>
    </location>
</feature>
<dbReference type="SMART" id="SM00239">
    <property type="entry name" value="C2"/>
    <property type="match status" value="1"/>
</dbReference>
<dbReference type="EMBL" id="KI687342">
    <property type="protein sequence ID" value="ETK81852.1"/>
    <property type="molecule type" value="Genomic_DNA"/>
</dbReference>
<dbReference type="AlphaFoldDB" id="W2GFT4"/>
<dbReference type="InterPro" id="IPR035892">
    <property type="entry name" value="C2_domain_sf"/>
</dbReference>
<feature type="domain" description="C2" evidence="1">
    <location>
        <begin position="39"/>
        <end position="165"/>
    </location>
</feature>
<sequence>HESESWVRGICDLPTVLPGLTLPVLTFQFASFPPTMGNSSSSSSHGSAPVPENSVLDVELEIVSAKDIAAGDYFDMKAAFKGKVSSSDAYALIEVAGQKVAWTRPIFDTLEPVWNEKFFFKNVKPDTICKLYLLDEDFNGDDALGQTQFTAANTDGAETTFDLPIKRNDKAAGTIVVKVKSRATKAHGDGQLHQYGPVHYSTHLSISSGILTQSMTDDDKLESSAFHVHLHNIPQILRNDHEWNKNYPTIQKIFSPDHPESPMLRKAIATEHEVVYRHAGTTEYGLLKEPSDFFKLVNYGQRLEKPVLFTYAITPTGWYFSETGAAFFKDMLSKHMLHSGAAFSVKYAGEFRIEKGHFGKYKLVIDNNSGTYAPPKADLPKLKEIFEVNFPGISVEAKDRDDEELKKARQEILDAWA</sequence>
<dbReference type="CDD" id="cd00030">
    <property type="entry name" value="C2"/>
    <property type="match status" value="1"/>
</dbReference>
<protein>
    <recommendedName>
        <fullName evidence="1">C2 domain-containing protein</fullName>
    </recommendedName>
</protein>
<dbReference type="SUPFAM" id="SSF49562">
    <property type="entry name" value="C2 domain (Calcium/lipid-binding domain, CaLB)"/>
    <property type="match status" value="1"/>
</dbReference>
<reference evidence="2" key="1">
    <citation type="submission" date="2013-11" db="EMBL/GenBank/DDBJ databases">
        <title>The Genome Sequence of Phytophthora parasitica CJ02B3.</title>
        <authorList>
            <consortium name="The Broad Institute Genomics Platform"/>
            <person name="Russ C."/>
            <person name="Tyler B."/>
            <person name="Panabieres F."/>
            <person name="Shan W."/>
            <person name="Tripathy S."/>
            <person name="Grunwald N."/>
            <person name="Machado M."/>
            <person name="Johnson C.S."/>
            <person name="Arredondo F."/>
            <person name="Hong C."/>
            <person name="Coffey M."/>
            <person name="Young S.K."/>
            <person name="Zeng Q."/>
            <person name="Gargeya S."/>
            <person name="Fitzgerald M."/>
            <person name="Abouelleil A."/>
            <person name="Alvarado L."/>
            <person name="Chapman S.B."/>
            <person name="Gainer-Dewar J."/>
            <person name="Goldberg J."/>
            <person name="Griggs A."/>
            <person name="Gujja S."/>
            <person name="Hansen M."/>
            <person name="Howarth C."/>
            <person name="Imamovic A."/>
            <person name="Ireland A."/>
            <person name="Larimer J."/>
            <person name="McCowan C."/>
            <person name="Murphy C."/>
            <person name="Pearson M."/>
            <person name="Poon T.W."/>
            <person name="Priest M."/>
            <person name="Roberts A."/>
            <person name="Saif S."/>
            <person name="Shea T."/>
            <person name="Sykes S."/>
            <person name="Wortman J."/>
            <person name="Nusbaum C."/>
            <person name="Birren B."/>
        </authorList>
    </citation>
    <scope>NUCLEOTIDE SEQUENCE [LARGE SCALE GENOMIC DNA]</scope>
    <source>
        <strain evidence="2">CJ02B3</strain>
    </source>
</reference>
<dbReference type="PROSITE" id="PS50004">
    <property type="entry name" value="C2"/>
    <property type="match status" value="1"/>
</dbReference>
<gene>
    <name evidence="2" type="ORF">L915_12679</name>
</gene>